<evidence type="ECO:0000256" key="2">
    <source>
        <dbReference type="SAM" id="Phobius"/>
    </source>
</evidence>
<evidence type="ECO:0000313" key="3">
    <source>
        <dbReference type="EMBL" id="GAA0453131.1"/>
    </source>
</evidence>
<protein>
    <submittedName>
        <fullName evidence="3">Uncharacterized protein</fullName>
    </submittedName>
</protein>
<keyword evidence="2" id="KW-0472">Membrane</keyword>
<name>A0ABP3JGS3_9ACTN</name>
<gene>
    <name evidence="3" type="ORF">GCM10009544_14910</name>
</gene>
<reference evidence="4" key="1">
    <citation type="journal article" date="2019" name="Int. J. Syst. Evol. Microbiol.">
        <title>The Global Catalogue of Microorganisms (GCM) 10K type strain sequencing project: providing services to taxonomists for standard genome sequencing and annotation.</title>
        <authorList>
            <consortium name="The Broad Institute Genomics Platform"/>
            <consortium name="The Broad Institute Genome Sequencing Center for Infectious Disease"/>
            <person name="Wu L."/>
            <person name="Ma J."/>
        </authorList>
    </citation>
    <scope>NUCLEOTIDE SEQUENCE [LARGE SCALE GENOMIC DNA]</scope>
    <source>
        <strain evidence="4">JCM 10649</strain>
    </source>
</reference>
<organism evidence="3 4">
    <name type="scientific">Streptomyces stramineus</name>
    <dbReference type="NCBI Taxonomy" id="173861"/>
    <lineage>
        <taxon>Bacteria</taxon>
        <taxon>Bacillati</taxon>
        <taxon>Actinomycetota</taxon>
        <taxon>Actinomycetes</taxon>
        <taxon>Kitasatosporales</taxon>
        <taxon>Streptomycetaceae</taxon>
        <taxon>Streptomyces</taxon>
    </lineage>
</organism>
<keyword evidence="2" id="KW-1133">Transmembrane helix</keyword>
<dbReference type="Proteomes" id="UP001499895">
    <property type="component" value="Unassembled WGS sequence"/>
</dbReference>
<evidence type="ECO:0000313" key="4">
    <source>
        <dbReference type="Proteomes" id="UP001499895"/>
    </source>
</evidence>
<sequence length="113" mass="11500">MTCGRERPARAPVAGGARSGACRSSFTTPGEGFGGGAAGIRKDTGTGRRGGDRGRNPTTDREVAMVWWGWLIAVIAVLLVAAAVTAGIQARRRAGTVIAVQRGRRPGTGGGTP</sequence>
<comment type="caution">
    <text evidence="3">The sequence shown here is derived from an EMBL/GenBank/DDBJ whole genome shotgun (WGS) entry which is preliminary data.</text>
</comment>
<keyword evidence="2" id="KW-0812">Transmembrane</keyword>
<dbReference type="EMBL" id="BAAAHB010000010">
    <property type="protein sequence ID" value="GAA0453131.1"/>
    <property type="molecule type" value="Genomic_DNA"/>
</dbReference>
<feature type="compositionally biased region" description="Basic and acidic residues" evidence="1">
    <location>
        <begin position="40"/>
        <end position="59"/>
    </location>
</feature>
<feature type="compositionally biased region" description="Low complexity" evidence="1">
    <location>
        <begin position="10"/>
        <end position="21"/>
    </location>
</feature>
<evidence type="ECO:0000256" key="1">
    <source>
        <dbReference type="SAM" id="MobiDB-lite"/>
    </source>
</evidence>
<feature type="region of interest" description="Disordered" evidence="1">
    <location>
        <begin position="1"/>
        <end position="59"/>
    </location>
</feature>
<keyword evidence="4" id="KW-1185">Reference proteome</keyword>
<proteinExistence type="predicted"/>
<feature type="transmembrane region" description="Helical" evidence="2">
    <location>
        <begin position="67"/>
        <end position="88"/>
    </location>
</feature>
<accession>A0ABP3JGS3</accession>
<dbReference type="RefSeq" id="WP_344087569.1">
    <property type="nucleotide sequence ID" value="NZ_BAAAHB010000010.1"/>
</dbReference>